<dbReference type="Gene3D" id="3.40.1440.10">
    <property type="entry name" value="GIY-YIG endonuclease"/>
    <property type="match status" value="1"/>
</dbReference>
<dbReference type="EMBL" id="CP003659">
    <property type="protein sequence ID" value="AFZ56271.1"/>
    <property type="molecule type" value="Genomic_DNA"/>
</dbReference>
<feature type="region of interest" description="Disordered" evidence="1">
    <location>
        <begin position="562"/>
        <end position="594"/>
    </location>
</feature>
<dbReference type="HOGENOM" id="CLU_459045_0_0_3"/>
<sequence length="594" mass="69269">MRHTGLIKFFGKNRNNKKMNFGFITRDNGNEVYINKDNTGYTLAELAERLGLEESVIEAEKLNPNLSIWSSSKDPNSIQWEYLSETNNFYPIDLLEGTRVTFEVITNTEKGKDEAKSLRILLKQNSIAKSNQIDNINTNINAVLIDEIDLNLITAYHPLSKQKQLQTTTDSGKDLRNLPPVKRVSTVHFIYCLYLEKLDAIYWGMTSNLTQRMKQHYEGEVRSTCEEAEEGKIWILYTLPFRSREDAENAEQQAWLKSGGGVIKNYDYLRDRQTFQEVQDAGTVKRMDFAYLHLINLGWVGTKIKLLDFFNDTSKYLQLWDGMTNDTNHNVFSEIFDTDQTKQNNRNKFSQQKSESPDFNDNKIVKKLRKNEAQHLVQYYAYLNDQNQEVISGVITTPLIIANYQDISPNEISILHLDAYETKEEAQKALENVDYQIPNIYTHLLNHGWNGRRFNIKLLLSAFSQMNKIHKCYSNYPHNERLKILRKHIIMPHKDEESYEIANLGRRLSTSANIGWRTLLFIQEWIDIYEEYEFKQQSANPSDSKSRSRLIREQIRRDSLKAVLRENSNNSNTSDQTTTKSDEIDWTDWGNTPV</sequence>
<evidence type="ECO:0000256" key="1">
    <source>
        <dbReference type="SAM" id="MobiDB-lite"/>
    </source>
</evidence>
<feature type="compositionally biased region" description="Low complexity" evidence="1">
    <location>
        <begin position="567"/>
        <end position="579"/>
    </location>
</feature>
<dbReference type="Gene3D" id="2.40.50.140">
    <property type="entry name" value="Nucleic acid-binding proteins"/>
    <property type="match status" value="1"/>
</dbReference>
<dbReference type="Pfam" id="PF01541">
    <property type="entry name" value="GIY-YIG"/>
    <property type="match status" value="1"/>
</dbReference>
<dbReference type="Proteomes" id="UP000010474">
    <property type="component" value="Chromosome"/>
</dbReference>
<accession>K9ZAS5</accession>
<dbReference type="KEGG" id="acy:Anacy_0684"/>
<dbReference type="AlphaFoldDB" id="K9ZAS5"/>
<feature type="domain" description="GIY-YIG" evidence="2">
    <location>
        <begin position="188"/>
        <end position="252"/>
    </location>
</feature>
<evidence type="ECO:0000259" key="2">
    <source>
        <dbReference type="Pfam" id="PF01541"/>
    </source>
</evidence>
<organism evidence="3 4">
    <name type="scientific">Anabaena cylindrica (strain ATCC 27899 / PCC 7122)</name>
    <dbReference type="NCBI Taxonomy" id="272123"/>
    <lineage>
        <taxon>Bacteria</taxon>
        <taxon>Bacillati</taxon>
        <taxon>Cyanobacteriota</taxon>
        <taxon>Cyanophyceae</taxon>
        <taxon>Nostocales</taxon>
        <taxon>Nostocaceae</taxon>
        <taxon>Anabaena</taxon>
    </lineage>
</organism>
<gene>
    <name evidence="3" type="ordered locus">Anacy_0684</name>
</gene>
<proteinExistence type="predicted"/>
<dbReference type="InterPro" id="IPR035901">
    <property type="entry name" value="GIY-YIG_endonuc_sf"/>
</dbReference>
<protein>
    <recommendedName>
        <fullName evidence="2">GIY-YIG domain-containing protein</fullName>
    </recommendedName>
</protein>
<dbReference type="RefSeq" id="WP_015212924.1">
    <property type="nucleotide sequence ID" value="NC_019771.1"/>
</dbReference>
<dbReference type="STRING" id="272123.Anacy_0684"/>
<keyword evidence="4" id="KW-1185">Reference proteome</keyword>
<evidence type="ECO:0000313" key="3">
    <source>
        <dbReference type="EMBL" id="AFZ56271.1"/>
    </source>
</evidence>
<name>K9ZAS5_ANACC</name>
<dbReference type="InterPro" id="IPR000305">
    <property type="entry name" value="GIY-YIG_endonuc"/>
</dbReference>
<evidence type="ECO:0000313" key="4">
    <source>
        <dbReference type="Proteomes" id="UP000010474"/>
    </source>
</evidence>
<dbReference type="PATRIC" id="fig|272123.3.peg.750"/>
<dbReference type="OrthoDB" id="518023at2"/>
<dbReference type="InterPro" id="IPR012340">
    <property type="entry name" value="NA-bd_OB-fold"/>
</dbReference>
<reference evidence="4" key="1">
    <citation type="journal article" date="2013" name="Proc. Natl. Acad. Sci. U.S.A.">
        <title>Improving the coverage of the cyanobacterial phylum using diversity-driven genome sequencing.</title>
        <authorList>
            <person name="Shih P.M."/>
            <person name="Wu D."/>
            <person name="Latifi A."/>
            <person name="Axen S.D."/>
            <person name="Fewer D.P."/>
            <person name="Talla E."/>
            <person name="Calteau A."/>
            <person name="Cai F."/>
            <person name="Tandeau de Marsac N."/>
            <person name="Rippka R."/>
            <person name="Herdman M."/>
            <person name="Sivonen K."/>
            <person name="Coursin T."/>
            <person name="Laurent T."/>
            <person name="Goodwin L."/>
            <person name="Nolan M."/>
            <person name="Davenport K.W."/>
            <person name="Han C.S."/>
            <person name="Rubin E.M."/>
            <person name="Eisen J.A."/>
            <person name="Woyke T."/>
            <person name="Gugger M."/>
            <person name="Kerfeld C.A."/>
        </authorList>
    </citation>
    <scope>NUCLEOTIDE SEQUENCE [LARGE SCALE GENOMIC DNA]</scope>
    <source>
        <strain evidence="4">ATCC 27899 / PCC 7122</strain>
    </source>
</reference>